<dbReference type="eggNOG" id="ENOG5031K1T">
    <property type="taxonomic scope" value="Bacteria"/>
</dbReference>
<protein>
    <submittedName>
        <fullName evidence="1">Uncharacterized protein</fullName>
    </submittedName>
</protein>
<dbReference type="RefSeq" id="WP_024161720.1">
    <property type="nucleotide sequence ID" value="NZ_KK020675.1"/>
</dbReference>
<accession>A0A061JVN6</accession>
<evidence type="ECO:0000313" key="2">
    <source>
        <dbReference type="Proteomes" id="UP000026923"/>
    </source>
</evidence>
<proteinExistence type="predicted"/>
<organism evidence="1 2">
    <name type="scientific">Stutzerimonas stutzeri KOS6</name>
    <dbReference type="NCBI Taxonomy" id="1218352"/>
    <lineage>
        <taxon>Bacteria</taxon>
        <taxon>Pseudomonadati</taxon>
        <taxon>Pseudomonadota</taxon>
        <taxon>Gammaproteobacteria</taxon>
        <taxon>Pseudomonadales</taxon>
        <taxon>Pseudomonadaceae</taxon>
        <taxon>Stutzerimonas</taxon>
    </lineage>
</organism>
<name>A0A061JVN6_STUST</name>
<dbReference type="Proteomes" id="UP000026923">
    <property type="component" value="Unassembled WGS sequence"/>
</dbReference>
<evidence type="ECO:0000313" key="1">
    <source>
        <dbReference type="EMBL" id="EWC42943.1"/>
    </source>
</evidence>
<gene>
    <name evidence="1" type="ORF">B597_003180</name>
</gene>
<dbReference type="EMBL" id="AMCZ02000002">
    <property type="protein sequence ID" value="EWC42943.1"/>
    <property type="molecule type" value="Genomic_DNA"/>
</dbReference>
<dbReference type="HOGENOM" id="CLU_199063_0_0_6"/>
<reference evidence="1 2" key="1">
    <citation type="journal article" date="2013" name="Genome Announc.">
        <title>Draft Genome of the Nitrogen-Fixing Bacterium Pseudomonas stutzeri Strain KOS6 Isolated from Industrial Hydrocarbon Sludge.</title>
        <authorList>
            <person name="Grigoryeva T.V."/>
            <person name="Laikov A.V."/>
            <person name="Naumova R.P."/>
            <person name="Manolov A.I."/>
            <person name="Larin A.K."/>
            <person name="Karpova I.Y."/>
            <person name="Semashko T.A."/>
            <person name="Alexeev D.G."/>
            <person name="Kostryukova E.S."/>
            <person name="Muller R."/>
            <person name="Govorun V.M."/>
        </authorList>
    </citation>
    <scope>NUCLEOTIDE SEQUENCE [LARGE SCALE GENOMIC DNA]</scope>
    <source>
        <strain evidence="1 2">KOS6</strain>
    </source>
</reference>
<sequence length="73" mass="7939">MKLEIVRGLFMVGALGVTTVCVAAWHEPGATLVKSSEIRSYCPVPPVGRSQFEAIRPDQDLLLLLYGLSQGPR</sequence>
<comment type="caution">
    <text evidence="1">The sequence shown here is derived from an EMBL/GenBank/DDBJ whole genome shotgun (WGS) entry which is preliminary data.</text>
</comment>
<dbReference type="AlphaFoldDB" id="A0A061JVN6"/>
<dbReference type="OrthoDB" id="7017559at2"/>